<dbReference type="InterPro" id="IPR052021">
    <property type="entry name" value="Type-I_RS_S_subunit"/>
</dbReference>
<dbReference type="CDD" id="cd17252">
    <property type="entry name" value="RMtype1_S_EcoKI-TRD1-CR1_like"/>
    <property type="match status" value="1"/>
</dbReference>
<dbReference type="PANTHER" id="PTHR30408">
    <property type="entry name" value="TYPE-1 RESTRICTION ENZYME ECOKI SPECIFICITY PROTEIN"/>
    <property type="match status" value="1"/>
</dbReference>
<gene>
    <name evidence="5" type="ORF">LKD71_15875</name>
</gene>
<evidence type="ECO:0000256" key="1">
    <source>
        <dbReference type="ARBA" id="ARBA00010923"/>
    </source>
</evidence>
<keyword evidence="2" id="KW-0680">Restriction system</keyword>
<dbReference type="PANTHER" id="PTHR30408:SF12">
    <property type="entry name" value="TYPE I RESTRICTION ENZYME MJAVIII SPECIFICITY SUBUNIT"/>
    <property type="match status" value="1"/>
</dbReference>
<dbReference type="RefSeq" id="WP_227616174.1">
    <property type="nucleotide sequence ID" value="NZ_JAJEPR010000044.1"/>
</dbReference>
<comment type="similarity">
    <text evidence="1">Belongs to the type-I restriction system S methylase family.</text>
</comment>
<dbReference type="GO" id="GO:0009307">
    <property type="term" value="P:DNA restriction-modification system"/>
    <property type="evidence" value="ECO:0007669"/>
    <property type="project" value="UniProtKB-KW"/>
</dbReference>
<keyword evidence="3" id="KW-0238">DNA-binding</keyword>
<evidence type="ECO:0000313" key="6">
    <source>
        <dbReference type="Proteomes" id="UP001197875"/>
    </source>
</evidence>
<dbReference type="SUPFAM" id="SSF116734">
    <property type="entry name" value="DNA methylase specificity domain"/>
    <property type="match status" value="2"/>
</dbReference>
<dbReference type="AlphaFoldDB" id="A0AAE3DVQ9"/>
<dbReference type="GO" id="GO:0004519">
    <property type="term" value="F:endonuclease activity"/>
    <property type="evidence" value="ECO:0007669"/>
    <property type="project" value="UniProtKB-KW"/>
</dbReference>
<protein>
    <submittedName>
        <fullName evidence="5">Restriction endonuclease subunit S</fullName>
        <ecNumber evidence="5">3.1.21.-</ecNumber>
    </submittedName>
</protein>
<reference evidence="5 6" key="1">
    <citation type="submission" date="2021-10" db="EMBL/GenBank/DDBJ databases">
        <title>Anaerobic single-cell dispensing facilitates the cultivation of human gut bacteria.</title>
        <authorList>
            <person name="Afrizal A."/>
        </authorList>
    </citation>
    <scope>NUCLEOTIDE SEQUENCE [LARGE SCALE GENOMIC DNA]</scope>
    <source>
        <strain evidence="5 6">CLA-AA-H277</strain>
    </source>
</reference>
<keyword evidence="5" id="KW-0255">Endonuclease</keyword>
<dbReference type="EC" id="3.1.21.-" evidence="5"/>
<evidence type="ECO:0000259" key="4">
    <source>
        <dbReference type="Pfam" id="PF01420"/>
    </source>
</evidence>
<dbReference type="EMBL" id="JAJEPR010000044">
    <property type="protein sequence ID" value="MCC2191251.1"/>
    <property type="molecule type" value="Genomic_DNA"/>
</dbReference>
<dbReference type="GO" id="GO:0003677">
    <property type="term" value="F:DNA binding"/>
    <property type="evidence" value="ECO:0007669"/>
    <property type="project" value="UniProtKB-KW"/>
</dbReference>
<dbReference type="Proteomes" id="UP001197875">
    <property type="component" value="Unassembled WGS sequence"/>
</dbReference>
<dbReference type="InterPro" id="IPR044946">
    <property type="entry name" value="Restrct_endonuc_typeI_TRD_sf"/>
</dbReference>
<organism evidence="5 6">
    <name type="scientific">Fusicatenibacter faecihominis</name>
    <dbReference type="NCBI Taxonomy" id="2881276"/>
    <lineage>
        <taxon>Bacteria</taxon>
        <taxon>Bacillati</taxon>
        <taxon>Bacillota</taxon>
        <taxon>Clostridia</taxon>
        <taxon>Lachnospirales</taxon>
        <taxon>Lachnospiraceae</taxon>
        <taxon>Fusicatenibacter</taxon>
    </lineage>
</organism>
<feature type="domain" description="Type I restriction modification DNA specificity" evidence="4">
    <location>
        <begin position="199"/>
        <end position="367"/>
    </location>
</feature>
<comment type="caution">
    <text evidence="5">The sequence shown here is derived from an EMBL/GenBank/DDBJ whole genome shotgun (WGS) entry which is preliminary data.</text>
</comment>
<dbReference type="InterPro" id="IPR000055">
    <property type="entry name" value="Restrct_endonuc_typeI_TRD"/>
</dbReference>
<keyword evidence="6" id="KW-1185">Reference proteome</keyword>
<accession>A0AAE3DVQ9</accession>
<keyword evidence="5" id="KW-0378">Hydrolase</keyword>
<evidence type="ECO:0000313" key="5">
    <source>
        <dbReference type="EMBL" id="MCC2191251.1"/>
    </source>
</evidence>
<dbReference type="GO" id="GO:0016787">
    <property type="term" value="F:hydrolase activity"/>
    <property type="evidence" value="ECO:0007669"/>
    <property type="project" value="UniProtKB-KW"/>
</dbReference>
<dbReference type="Pfam" id="PF01420">
    <property type="entry name" value="Methylase_S"/>
    <property type="match status" value="1"/>
</dbReference>
<sequence>MEKIKIKALIKQVRGVSYKPEDLHNKPDENSVVLLRANNIADGQINFDDVVYVDKSKVSPEQYLKKGDILICASSGSKNLVGKAASVTFEKECTFGAFCKVIRSNADSKDLLSVYFQSSIYRKKIAEVAIGANINNIRNEHIDNLDIPVYSAEERMYIVDKIKLAQNIIDKRKEELSCLNELIKARFVEMFGDAVDNPMGWEKKQLQEIVTDDCTISYGIVQTGNDQEEGVPVFRPVDIVNRIPKLEELKRTTEEISNKYKRTILKGHEMLITVRANIADTCIVGKEFKGCNVGRGIVPIRTQENIMVLEFLKYLMDSKHLNDDIKSKAKGITLIQLNMEDLREVELIIPPIEQQKAFVKFAEQVNKSKVIKYISTQKLCT</sequence>
<name>A0AAE3DVQ9_9FIRM</name>
<keyword evidence="5" id="KW-0540">Nuclease</keyword>
<evidence type="ECO:0000256" key="3">
    <source>
        <dbReference type="ARBA" id="ARBA00023125"/>
    </source>
</evidence>
<evidence type="ECO:0000256" key="2">
    <source>
        <dbReference type="ARBA" id="ARBA00022747"/>
    </source>
</evidence>
<dbReference type="Gene3D" id="3.90.220.20">
    <property type="entry name" value="DNA methylase specificity domains"/>
    <property type="match status" value="2"/>
</dbReference>
<proteinExistence type="inferred from homology"/>